<evidence type="ECO:0000313" key="2">
    <source>
        <dbReference type="EMBL" id="GAA1649084.1"/>
    </source>
</evidence>
<proteinExistence type="predicted"/>
<gene>
    <name evidence="2" type="ORF">GCM10009744_45650</name>
</gene>
<feature type="transmembrane region" description="Helical" evidence="1">
    <location>
        <begin position="177"/>
        <end position="199"/>
    </location>
</feature>
<feature type="transmembrane region" description="Helical" evidence="1">
    <location>
        <begin position="30"/>
        <end position="47"/>
    </location>
</feature>
<feature type="transmembrane region" description="Helical" evidence="1">
    <location>
        <begin position="138"/>
        <end position="157"/>
    </location>
</feature>
<feature type="transmembrane region" description="Helical" evidence="1">
    <location>
        <begin position="108"/>
        <end position="131"/>
    </location>
</feature>
<evidence type="ECO:0000256" key="1">
    <source>
        <dbReference type="SAM" id="Phobius"/>
    </source>
</evidence>
<comment type="caution">
    <text evidence="2">The sequence shown here is derived from an EMBL/GenBank/DDBJ whole genome shotgun (WGS) entry which is preliminary data.</text>
</comment>
<name>A0ABP4RGX2_9ACTN</name>
<organism evidence="2 3">
    <name type="scientific">Kribbella alba</name>
    <dbReference type="NCBI Taxonomy" id="190197"/>
    <lineage>
        <taxon>Bacteria</taxon>
        <taxon>Bacillati</taxon>
        <taxon>Actinomycetota</taxon>
        <taxon>Actinomycetes</taxon>
        <taxon>Propionibacteriales</taxon>
        <taxon>Kribbellaceae</taxon>
        <taxon>Kribbella</taxon>
    </lineage>
</organism>
<keyword evidence="1" id="KW-0472">Membrane</keyword>
<sequence>MLGVAAGLGQVTFGARIPEWSGAKQAPTELGLLTVALSLIAGFSAILQRRTARPDGNNALTVGTRAACALGLIGPGLLCLTTVGRLWYLPAVALVTAGVLTVESWRLTVAVVAADWPRVLLCALGACQLLMAAGAAPAPMLAGAIGGLALIVAAWLRTPSRAMTWGLVFLGTVPFAVLAWTAIVPLLITVEAIAVAATIPRRRTT</sequence>
<keyword evidence="3" id="KW-1185">Reference proteome</keyword>
<keyword evidence="1" id="KW-1133">Transmembrane helix</keyword>
<dbReference type="EMBL" id="BAAANE010000007">
    <property type="protein sequence ID" value="GAA1649084.1"/>
    <property type="molecule type" value="Genomic_DNA"/>
</dbReference>
<evidence type="ECO:0000313" key="3">
    <source>
        <dbReference type="Proteomes" id="UP001501319"/>
    </source>
</evidence>
<protein>
    <recommendedName>
        <fullName evidence="4">DUF4386 family protein</fullName>
    </recommendedName>
</protein>
<reference evidence="3" key="1">
    <citation type="journal article" date="2019" name="Int. J. Syst. Evol. Microbiol.">
        <title>The Global Catalogue of Microorganisms (GCM) 10K type strain sequencing project: providing services to taxonomists for standard genome sequencing and annotation.</title>
        <authorList>
            <consortium name="The Broad Institute Genomics Platform"/>
            <consortium name="The Broad Institute Genome Sequencing Center for Infectious Disease"/>
            <person name="Wu L."/>
            <person name="Ma J."/>
        </authorList>
    </citation>
    <scope>NUCLEOTIDE SEQUENCE [LARGE SCALE GENOMIC DNA]</scope>
    <source>
        <strain evidence="3">JCM 14306</strain>
    </source>
</reference>
<keyword evidence="1" id="KW-0812">Transmembrane</keyword>
<evidence type="ECO:0008006" key="4">
    <source>
        <dbReference type="Google" id="ProtNLM"/>
    </source>
</evidence>
<dbReference type="Proteomes" id="UP001501319">
    <property type="component" value="Unassembled WGS sequence"/>
</dbReference>
<feature type="transmembrane region" description="Helical" evidence="1">
    <location>
        <begin position="67"/>
        <end position="88"/>
    </location>
</feature>
<accession>A0ABP4RGX2</accession>